<dbReference type="Gene3D" id="1.10.533.10">
    <property type="entry name" value="Death Domain, Fas"/>
    <property type="match status" value="1"/>
</dbReference>
<evidence type="ECO:0000256" key="1">
    <source>
        <dbReference type="ARBA" id="ARBA00022723"/>
    </source>
</evidence>
<comment type="caution">
    <text evidence="6">The sequence shown here is derived from an EMBL/GenBank/DDBJ whole genome shotgun (WGS) entry which is preliminary data.</text>
</comment>
<dbReference type="Proteomes" id="UP001408789">
    <property type="component" value="Unassembled WGS sequence"/>
</dbReference>
<dbReference type="PANTHER" id="PTHR42647">
    <property type="entry name" value="SBP (S-RIBONUCLEASE BINDING PROTEIN) FAMILY PROTEIN"/>
    <property type="match status" value="1"/>
</dbReference>
<organism evidence="6 7">
    <name type="scientific">Deinandra increscens subsp. villosa</name>
    <dbReference type="NCBI Taxonomy" id="3103831"/>
    <lineage>
        <taxon>Eukaryota</taxon>
        <taxon>Viridiplantae</taxon>
        <taxon>Streptophyta</taxon>
        <taxon>Embryophyta</taxon>
        <taxon>Tracheophyta</taxon>
        <taxon>Spermatophyta</taxon>
        <taxon>Magnoliopsida</taxon>
        <taxon>eudicotyledons</taxon>
        <taxon>Gunneridae</taxon>
        <taxon>Pentapetalae</taxon>
        <taxon>asterids</taxon>
        <taxon>campanulids</taxon>
        <taxon>Asterales</taxon>
        <taxon>Asteraceae</taxon>
        <taxon>Asteroideae</taxon>
        <taxon>Heliantheae alliance</taxon>
        <taxon>Madieae</taxon>
        <taxon>Madiinae</taxon>
        <taxon>Deinandra</taxon>
    </lineage>
</organism>
<keyword evidence="7" id="KW-1185">Reference proteome</keyword>
<evidence type="ECO:0000256" key="2">
    <source>
        <dbReference type="ARBA" id="ARBA00022771"/>
    </source>
</evidence>
<keyword evidence="3" id="KW-0862">Zinc</keyword>
<name>A0AAP0DM69_9ASTR</name>
<dbReference type="GO" id="GO:0043067">
    <property type="term" value="P:regulation of programmed cell death"/>
    <property type="evidence" value="ECO:0007669"/>
    <property type="project" value="TreeGrafter"/>
</dbReference>
<proteinExistence type="predicted"/>
<gene>
    <name evidence="6" type="ORF">SSX86_005987</name>
</gene>
<dbReference type="InterPro" id="IPR001841">
    <property type="entry name" value="Znf_RING"/>
</dbReference>
<dbReference type="InterPro" id="IPR011029">
    <property type="entry name" value="DEATH-like_dom_sf"/>
</dbReference>
<accession>A0AAP0DM69</accession>
<keyword evidence="2 4" id="KW-0863">Zinc-finger</keyword>
<evidence type="ECO:0000256" key="4">
    <source>
        <dbReference type="PROSITE-ProRule" id="PRU00175"/>
    </source>
</evidence>
<dbReference type="Gene3D" id="1.10.1170.10">
    <property type="entry name" value="Inhibitor Of Apoptosis Protein (2mihbC-IAP-1), Chain A"/>
    <property type="match status" value="1"/>
</dbReference>
<dbReference type="CDD" id="cd16649">
    <property type="entry name" value="mRING-HC-C3HC5_CGRF1-like"/>
    <property type="match status" value="1"/>
</dbReference>
<evidence type="ECO:0000256" key="3">
    <source>
        <dbReference type="ARBA" id="ARBA00022833"/>
    </source>
</evidence>
<dbReference type="GO" id="GO:0004842">
    <property type="term" value="F:ubiquitin-protein transferase activity"/>
    <property type="evidence" value="ECO:0007669"/>
    <property type="project" value="TreeGrafter"/>
</dbReference>
<keyword evidence="1" id="KW-0479">Metal-binding</keyword>
<feature type="domain" description="RING-type" evidence="5">
    <location>
        <begin position="249"/>
        <end position="284"/>
    </location>
</feature>
<evidence type="ECO:0000313" key="7">
    <source>
        <dbReference type="Proteomes" id="UP001408789"/>
    </source>
</evidence>
<reference evidence="6 7" key="1">
    <citation type="submission" date="2024-04" db="EMBL/GenBank/DDBJ databases">
        <title>The reference genome of an endangered Asteraceae, Deinandra increscens subsp. villosa, native to the Central Coast of California.</title>
        <authorList>
            <person name="Guilliams M."/>
            <person name="Hasenstab-Lehman K."/>
            <person name="Meyer R."/>
            <person name="Mcevoy S."/>
        </authorList>
    </citation>
    <scope>NUCLEOTIDE SEQUENCE [LARGE SCALE GENOMIC DNA]</scope>
    <source>
        <tissue evidence="6">Leaf</tissue>
    </source>
</reference>
<dbReference type="Pfam" id="PF13920">
    <property type="entry name" value="zf-C3HC4_3"/>
    <property type="match status" value="1"/>
</dbReference>
<protein>
    <recommendedName>
        <fullName evidence="5">RING-type domain-containing protein</fullName>
    </recommendedName>
</protein>
<dbReference type="Gene3D" id="1.10.8.10">
    <property type="entry name" value="DNA helicase RuvA subunit, C-terminal domain"/>
    <property type="match status" value="1"/>
</dbReference>
<dbReference type="AlphaFoldDB" id="A0AAP0DM69"/>
<evidence type="ECO:0000259" key="5">
    <source>
        <dbReference type="PROSITE" id="PS50089"/>
    </source>
</evidence>
<evidence type="ECO:0000313" key="6">
    <source>
        <dbReference type="EMBL" id="KAK9077650.1"/>
    </source>
</evidence>
<dbReference type="EMBL" id="JBCNJP010000007">
    <property type="protein sequence ID" value="KAK9077650.1"/>
    <property type="molecule type" value="Genomic_DNA"/>
</dbReference>
<dbReference type="PANTHER" id="PTHR42647:SF12">
    <property type="entry name" value="BOI-RELATED E3 UBIQUITIN-PROTEIN LIGASE 2-RELATED"/>
    <property type="match status" value="1"/>
</dbReference>
<dbReference type="PROSITE" id="PS50089">
    <property type="entry name" value="ZF_RING_2"/>
    <property type="match status" value="1"/>
</dbReference>
<dbReference type="GO" id="GO:0008270">
    <property type="term" value="F:zinc ion binding"/>
    <property type="evidence" value="ECO:0007669"/>
    <property type="project" value="UniProtKB-KW"/>
</dbReference>
<sequence>MAVEAPNLTLYPPQLLLSNPRITIHDIHNGIDRLGYRTPPPLSAAETLLPMYSSAFTNPDPLKAESDLTSRKRSRDSSPAYLFSNNAKTINRNNAFTFLGEDISLQMQRQQFEIDQYVARHAENVRVDVEQRRRRLISALDESITRILRAKEEEITKMAKLNWALEERVRSLCTENQIWRELAETNESTANALRNNLKQVLEQLVNGDYRHRRTAAGEDDAQSCCESSNDNERTLAEQDSSNSNYNRMCKSCWKGESCVLLLPCRHLCLCTVCGSSVHICPICKSSSNISVHVHMS</sequence>